<dbReference type="Proteomes" id="UP000634668">
    <property type="component" value="Unassembled WGS sequence"/>
</dbReference>
<evidence type="ECO:0000256" key="1">
    <source>
        <dbReference type="SAM" id="MobiDB-lite"/>
    </source>
</evidence>
<organism evidence="2 3">
    <name type="scientific">Arenibacter certesii</name>
    <dbReference type="NCBI Taxonomy" id="228955"/>
    <lineage>
        <taxon>Bacteria</taxon>
        <taxon>Pseudomonadati</taxon>
        <taxon>Bacteroidota</taxon>
        <taxon>Flavobacteriia</taxon>
        <taxon>Flavobacteriales</taxon>
        <taxon>Flavobacteriaceae</taxon>
        <taxon>Arenibacter</taxon>
    </lineage>
</organism>
<dbReference type="EMBL" id="BMWP01000005">
    <property type="protein sequence ID" value="GGW26869.1"/>
    <property type="molecule type" value="Genomic_DNA"/>
</dbReference>
<protein>
    <submittedName>
        <fullName evidence="2">Uncharacterized protein</fullName>
    </submittedName>
</protein>
<proteinExistence type="predicted"/>
<dbReference type="AlphaFoldDB" id="A0A918IRA4"/>
<keyword evidence="3" id="KW-1185">Reference proteome</keyword>
<evidence type="ECO:0000313" key="3">
    <source>
        <dbReference type="Proteomes" id="UP000634668"/>
    </source>
</evidence>
<gene>
    <name evidence="2" type="ORF">GCM10007383_10200</name>
</gene>
<accession>A0A918IRA4</accession>
<feature type="region of interest" description="Disordered" evidence="1">
    <location>
        <begin position="30"/>
        <end position="56"/>
    </location>
</feature>
<name>A0A918IRA4_9FLAO</name>
<reference evidence="2" key="1">
    <citation type="journal article" date="2014" name="Int. J. Syst. Evol. Microbiol.">
        <title>Complete genome sequence of Corynebacterium casei LMG S-19264T (=DSM 44701T), isolated from a smear-ripened cheese.</title>
        <authorList>
            <consortium name="US DOE Joint Genome Institute (JGI-PGF)"/>
            <person name="Walter F."/>
            <person name="Albersmeier A."/>
            <person name="Kalinowski J."/>
            <person name="Ruckert C."/>
        </authorList>
    </citation>
    <scope>NUCLEOTIDE SEQUENCE</scope>
    <source>
        <strain evidence="2">KCTC 12113</strain>
    </source>
</reference>
<comment type="caution">
    <text evidence="2">The sequence shown here is derived from an EMBL/GenBank/DDBJ whole genome shotgun (WGS) entry which is preliminary data.</text>
</comment>
<reference evidence="2" key="2">
    <citation type="submission" date="2020-09" db="EMBL/GenBank/DDBJ databases">
        <authorList>
            <person name="Sun Q."/>
            <person name="Kim S."/>
        </authorList>
    </citation>
    <scope>NUCLEOTIDE SEQUENCE</scope>
    <source>
        <strain evidence="2">KCTC 12113</strain>
    </source>
</reference>
<sequence length="56" mass="6505">MSLIDKLMKLREEESTDWWDEIASLEKESIEKGMQDANDGKLTSHSTAKNAHEKWL</sequence>
<evidence type="ECO:0000313" key="2">
    <source>
        <dbReference type="EMBL" id="GGW26869.1"/>
    </source>
</evidence>